<dbReference type="AlphaFoldDB" id="A0A9P0FGB3"/>
<dbReference type="OrthoDB" id="20134at2759"/>
<dbReference type="GO" id="GO:0030036">
    <property type="term" value="P:actin cytoskeleton organization"/>
    <property type="evidence" value="ECO:0007669"/>
    <property type="project" value="TreeGrafter"/>
</dbReference>
<reference evidence="6" key="1">
    <citation type="submission" date="2021-12" db="EMBL/GenBank/DDBJ databases">
        <authorList>
            <person name="King R."/>
        </authorList>
    </citation>
    <scope>NUCLEOTIDE SEQUENCE</scope>
</reference>
<keyword evidence="1" id="KW-0723">Serine/threonine-protein kinase</keyword>
<evidence type="ECO:0000256" key="2">
    <source>
        <dbReference type="ARBA" id="ARBA00022679"/>
    </source>
</evidence>
<dbReference type="Proteomes" id="UP001154078">
    <property type="component" value="Chromosome 3"/>
</dbReference>
<evidence type="ECO:0000256" key="5">
    <source>
        <dbReference type="ARBA" id="ARBA00022840"/>
    </source>
</evidence>
<dbReference type="InterPro" id="IPR050940">
    <property type="entry name" value="Actin_reg-Ser/Thr_kinase"/>
</dbReference>
<keyword evidence="3" id="KW-0547">Nucleotide-binding</keyword>
<dbReference type="PANTHER" id="PTHR46485">
    <property type="entry name" value="LIM DOMAIN KINASE 1"/>
    <property type="match status" value="1"/>
</dbReference>
<dbReference type="GO" id="GO:0005737">
    <property type="term" value="C:cytoplasm"/>
    <property type="evidence" value="ECO:0007669"/>
    <property type="project" value="TreeGrafter"/>
</dbReference>
<proteinExistence type="predicted"/>
<keyword evidence="4" id="KW-0418">Kinase</keyword>
<evidence type="ECO:0000313" key="7">
    <source>
        <dbReference type="Proteomes" id="UP001154078"/>
    </source>
</evidence>
<dbReference type="EMBL" id="OV121134">
    <property type="protein sequence ID" value="CAH0553425.1"/>
    <property type="molecule type" value="Genomic_DNA"/>
</dbReference>
<accession>A0A9P0FGB3</accession>
<keyword evidence="2" id="KW-0808">Transferase</keyword>
<gene>
    <name evidence="6" type="ORF">MELIAE_LOCUS5415</name>
</gene>
<protein>
    <recommendedName>
        <fullName evidence="8">Protein kinase domain-containing protein</fullName>
    </recommendedName>
</protein>
<evidence type="ECO:0000313" key="6">
    <source>
        <dbReference type="EMBL" id="CAH0553425.1"/>
    </source>
</evidence>
<organism evidence="6 7">
    <name type="scientific">Brassicogethes aeneus</name>
    <name type="common">Rape pollen beetle</name>
    <name type="synonym">Meligethes aeneus</name>
    <dbReference type="NCBI Taxonomy" id="1431903"/>
    <lineage>
        <taxon>Eukaryota</taxon>
        <taxon>Metazoa</taxon>
        <taxon>Ecdysozoa</taxon>
        <taxon>Arthropoda</taxon>
        <taxon>Hexapoda</taxon>
        <taxon>Insecta</taxon>
        <taxon>Pterygota</taxon>
        <taxon>Neoptera</taxon>
        <taxon>Endopterygota</taxon>
        <taxon>Coleoptera</taxon>
        <taxon>Polyphaga</taxon>
        <taxon>Cucujiformia</taxon>
        <taxon>Nitidulidae</taxon>
        <taxon>Meligethinae</taxon>
        <taxon>Brassicogethes</taxon>
    </lineage>
</organism>
<keyword evidence="5" id="KW-0067">ATP-binding</keyword>
<dbReference type="GO" id="GO:0005524">
    <property type="term" value="F:ATP binding"/>
    <property type="evidence" value="ECO:0007669"/>
    <property type="project" value="UniProtKB-KW"/>
</dbReference>
<sequence>MHTHSTRNNIQFITFIRRYRTKSNVHAQTSNKIEFIVLIELCKNRYLCLELSRAYSFLGPQPQQRVFRASDLVKGELLGQGFFDQVFKVTTRDTAEVMVLKELFRVDEEAQFRTY</sequence>
<dbReference type="GO" id="GO:0004674">
    <property type="term" value="F:protein serine/threonine kinase activity"/>
    <property type="evidence" value="ECO:0007669"/>
    <property type="project" value="UniProtKB-KW"/>
</dbReference>
<keyword evidence="7" id="KW-1185">Reference proteome</keyword>
<dbReference type="PANTHER" id="PTHR46485:SF4">
    <property type="entry name" value="LIM DOMAIN KINASE 1"/>
    <property type="match status" value="1"/>
</dbReference>
<evidence type="ECO:0000256" key="4">
    <source>
        <dbReference type="ARBA" id="ARBA00022777"/>
    </source>
</evidence>
<evidence type="ECO:0000256" key="3">
    <source>
        <dbReference type="ARBA" id="ARBA00022741"/>
    </source>
</evidence>
<name>A0A9P0FGB3_BRAAE</name>
<dbReference type="GO" id="GO:0005634">
    <property type="term" value="C:nucleus"/>
    <property type="evidence" value="ECO:0007669"/>
    <property type="project" value="TreeGrafter"/>
</dbReference>
<dbReference type="Gene3D" id="3.30.200.20">
    <property type="entry name" value="Phosphorylase Kinase, domain 1"/>
    <property type="match status" value="1"/>
</dbReference>
<evidence type="ECO:0008006" key="8">
    <source>
        <dbReference type="Google" id="ProtNLM"/>
    </source>
</evidence>
<evidence type="ECO:0000256" key="1">
    <source>
        <dbReference type="ARBA" id="ARBA00022527"/>
    </source>
</evidence>